<name>A0A9P6NRF5_9BASI</name>
<evidence type="ECO:0000313" key="2">
    <source>
        <dbReference type="EMBL" id="KAG0148893.1"/>
    </source>
</evidence>
<gene>
    <name evidence="2" type="ORF">CROQUDRAFT_89718</name>
</gene>
<sequence>MDEAETAKFESACQSIHQSRYQSGFGSPASQTSSTNPKLSIHHKQAASVKVMTDISEHEDRTLRPKHIWETGPKALAHLVQSAVQQEKYRLSNEEALARVKKDVAIVKNEKYFNRRAAMTIFNATAEDHFGEPLARLAAAEFLFDEDHASRFVSLAEDLRWLWLRKMLEV</sequence>
<reference evidence="2" key="1">
    <citation type="submission" date="2013-11" db="EMBL/GenBank/DDBJ databases">
        <title>Genome sequence of the fusiform rust pathogen reveals effectors for host alternation and coevolution with pine.</title>
        <authorList>
            <consortium name="DOE Joint Genome Institute"/>
            <person name="Smith K."/>
            <person name="Pendleton A."/>
            <person name="Kubisiak T."/>
            <person name="Anderson C."/>
            <person name="Salamov A."/>
            <person name="Aerts A."/>
            <person name="Riley R."/>
            <person name="Clum A."/>
            <person name="Lindquist E."/>
            <person name="Ence D."/>
            <person name="Campbell M."/>
            <person name="Kronenberg Z."/>
            <person name="Feau N."/>
            <person name="Dhillon B."/>
            <person name="Hamelin R."/>
            <person name="Burleigh J."/>
            <person name="Smith J."/>
            <person name="Yandell M."/>
            <person name="Nelson C."/>
            <person name="Grigoriev I."/>
            <person name="Davis J."/>
        </authorList>
    </citation>
    <scope>NUCLEOTIDE SEQUENCE</scope>
    <source>
        <strain evidence="2">G11</strain>
    </source>
</reference>
<dbReference type="Proteomes" id="UP000886653">
    <property type="component" value="Unassembled WGS sequence"/>
</dbReference>
<protein>
    <submittedName>
        <fullName evidence="2">Uncharacterized protein</fullName>
    </submittedName>
</protein>
<dbReference type="EMBL" id="MU167232">
    <property type="protein sequence ID" value="KAG0148893.1"/>
    <property type="molecule type" value="Genomic_DNA"/>
</dbReference>
<evidence type="ECO:0000256" key="1">
    <source>
        <dbReference type="SAM" id="MobiDB-lite"/>
    </source>
</evidence>
<proteinExistence type="predicted"/>
<comment type="caution">
    <text evidence="2">The sequence shown here is derived from an EMBL/GenBank/DDBJ whole genome shotgun (WGS) entry which is preliminary data.</text>
</comment>
<keyword evidence="3" id="KW-1185">Reference proteome</keyword>
<feature type="compositionally biased region" description="Polar residues" evidence="1">
    <location>
        <begin position="20"/>
        <end position="38"/>
    </location>
</feature>
<accession>A0A9P6NRF5</accession>
<feature type="region of interest" description="Disordered" evidence="1">
    <location>
        <begin position="20"/>
        <end position="41"/>
    </location>
</feature>
<organism evidence="2 3">
    <name type="scientific">Cronartium quercuum f. sp. fusiforme G11</name>
    <dbReference type="NCBI Taxonomy" id="708437"/>
    <lineage>
        <taxon>Eukaryota</taxon>
        <taxon>Fungi</taxon>
        <taxon>Dikarya</taxon>
        <taxon>Basidiomycota</taxon>
        <taxon>Pucciniomycotina</taxon>
        <taxon>Pucciniomycetes</taxon>
        <taxon>Pucciniales</taxon>
        <taxon>Coleosporiaceae</taxon>
        <taxon>Cronartium</taxon>
    </lineage>
</organism>
<dbReference type="AlphaFoldDB" id="A0A9P6NRF5"/>
<evidence type="ECO:0000313" key="3">
    <source>
        <dbReference type="Proteomes" id="UP000886653"/>
    </source>
</evidence>